<dbReference type="PROSITE" id="PS50261">
    <property type="entry name" value="G_PROTEIN_RECEP_F2_4"/>
    <property type="match status" value="1"/>
</dbReference>
<dbReference type="GO" id="GO:0012505">
    <property type="term" value="C:endomembrane system"/>
    <property type="evidence" value="ECO:0007669"/>
    <property type="project" value="UniProtKB-SubCell"/>
</dbReference>
<dbReference type="GO" id="GO:0005886">
    <property type="term" value="C:plasma membrane"/>
    <property type="evidence" value="ECO:0007669"/>
    <property type="project" value="TreeGrafter"/>
</dbReference>
<dbReference type="SUPFAM" id="SSF63877">
    <property type="entry name" value="Methuselah ectodomain"/>
    <property type="match status" value="1"/>
</dbReference>
<feature type="transmembrane region" description="Helical" evidence="10">
    <location>
        <begin position="181"/>
        <end position="201"/>
    </location>
</feature>
<dbReference type="GO" id="GO:0008528">
    <property type="term" value="F:G protein-coupled peptide receptor activity"/>
    <property type="evidence" value="ECO:0007669"/>
    <property type="project" value="TreeGrafter"/>
</dbReference>
<evidence type="ECO:0000313" key="14">
    <source>
        <dbReference type="Proteomes" id="UP001329430"/>
    </source>
</evidence>
<sequence>MSRTSSCLSYYIFILCIIKCFGRNCDFDPDIDLSDRRLDDVAVKNGILYTGKDLNNVKGGCFCDMNVCVRKCCPLGQYMSNRTCLASNNSFIIPEEKRPDLSGYQMIFGNECQHQKRRTLLDPVWTSEQDFVIMANGKLRTPFDGVVYKLRDYCVDYIEELDGIKALVCDYRNANISDANLIGMIISMPFLLLTFIVYALLPERNLHRKSLMCYVLTLFCAYLCLAIAQIYPNDIEFDTCKALAIFCLFFFMVSFFFMNVMSIDMWWTFSGFRGFSGTKRQKERKRFIVYSIYAWGAPLLLVIIVTSLTHSSSIPADAWYNPAIGDGQCWFRGECANLLYFYGPLTVLILANIILFCMTAFKIREAQKDTAMLNKNDSKKHSMERDKERFYLFLKLMLAMGVNWAMEIISWVVNWQVVGVPKSVWYITDFCNALYGMFIFFVFVFKKSTWELLKQRYYTVTGKPTLTRSVDDPLASINSHRIHRDEDSNLYKISKKPELELK</sequence>
<dbReference type="AlphaFoldDB" id="A0AAN7V6H2"/>
<dbReference type="InterPro" id="IPR036272">
    <property type="entry name" value="Methuselah_N_sf"/>
</dbReference>
<dbReference type="InterPro" id="IPR051384">
    <property type="entry name" value="Mth_GPCR"/>
</dbReference>
<evidence type="ECO:0000256" key="10">
    <source>
        <dbReference type="SAM" id="Phobius"/>
    </source>
</evidence>
<keyword evidence="4 11" id="KW-0732">Signal</keyword>
<gene>
    <name evidence="13" type="ORF">RI129_010714</name>
</gene>
<keyword evidence="7 10" id="KW-0472">Membrane</keyword>
<evidence type="ECO:0000256" key="3">
    <source>
        <dbReference type="ARBA" id="ARBA00022692"/>
    </source>
</evidence>
<accession>A0AAN7V6H2</accession>
<keyword evidence="6" id="KW-0297">G-protein coupled receptor</keyword>
<evidence type="ECO:0000256" key="7">
    <source>
        <dbReference type="ARBA" id="ARBA00023136"/>
    </source>
</evidence>
<feature type="signal peptide" evidence="11">
    <location>
        <begin position="1"/>
        <end position="22"/>
    </location>
</feature>
<evidence type="ECO:0000256" key="4">
    <source>
        <dbReference type="ARBA" id="ARBA00022729"/>
    </source>
</evidence>
<dbReference type="InterPro" id="IPR000832">
    <property type="entry name" value="GPCR_2_secretin-like"/>
</dbReference>
<dbReference type="EMBL" id="JAVRBK010000008">
    <property type="protein sequence ID" value="KAK5639903.1"/>
    <property type="molecule type" value="Genomic_DNA"/>
</dbReference>
<evidence type="ECO:0000256" key="2">
    <source>
        <dbReference type="ARBA" id="ARBA00008979"/>
    </source>
</evidence>
<keyword evidence="3 10" id="KW-0812">Transmembrane</keyword>
<dbReference type="InterPro" id="IPR017981">
    <property type="entry name" value="GPCR_2-like_7TM"/>
</dbReference>
<feature type="transmembrane region" description="Helical" evidence="10">
    <location>
        <begin position="243"/>
        <end position="267"/>
    </location>
</feature>
<dbReference type="GO" id="GO:0007166">
    <property type="term" value="P:cell surface receptor signaling pathway"/>
    <property type="evidence" value="ECO:0007669"/>
    <property type="project" value="InterPro"/>
</dbReference>
<feature type="transmembrane region" description="Helical" evidence="10">
    <location>
        <begin position="213"/>
        <end position="231"/>
    </location>
</feature>
<comment type="subcellular location">
    <subcellularLocation>
        <location evidence="1">Endomembrane system</location>
        <topology evidence="1">Multi-pass membrane protein</topology>
    </subcellularLocation>
</comment>
<evidence type="ECO:0000256" key="8">
    <source>
        <dbReference type="ARBA" id="ARBA00023170"/>
    </source>
</evidence>
<dbReference type="PANTHER" id="PTHR47154:SF2">
    <property type="entry name" value="G-PROTEIN COUPLED RECEPTOR MTH-RELATED"/>
    <property type="match status" value="1"/>
</dbReference>
<evidence type="ECO:0000256" key="1">
    <source>
        <dbReference type="ARBA" id="ARBA00004127"/>
    </source>
</evidence>
<organism evidence="13 14">
    <name type="scientific">Pyrocoelia pectoralis</name>
    <dbReference type="NCBI Taxonomy" id="417401"/>
    <lineage>
        <taxon>Eukaryota</taxon>
        <taxon>Metazoa</taxon>
        <taxon>Ecdysozoa</taxon>
        <taxon>Arthropoda</taxon>
        <taxon>Hexapoda</taxon>
        <taxon>Insecta</taxon>
        <taxon>Pterygota</taxon>
        <taxon>Neoptera</taxon>
        <taxon>Endopterygota</taxon>
        <taxon>Coleoptera</taxon>
        <taxon>Polyphaga</taxon>
        <taxon>Elateriformia</taxon>
        <taxon>Elateroidea</taxon>
        <taxon>Lampyridae</taxon>
        <taxon>Lampyrinae</taxon>
        <taxon>Pyrocoelia</taxon>
    </lineage>
</organism>
<dbReference type="Gene3D" id="2.170.180.11">
    <property type="entry name" value="Methuselah ectodomain, domain 2"/>
    <property type="match status" value="1"/>
</dbReference>
<keyword evidence="8" id="KW-0675">Receptor</keyword>
<proteinExistence type="inferred from homology"/>
<dbReference type="Proteomes" id="UP001329430">
    <property type="component" value="Chromosome 8"/>
</dbReference>
<dbReference type="InterPro" id="IPR023311">
    <property type="entry name" value="Methusela_ecto_dom_2"/>
</dbReference>
<comment type="similarity">
    <text evidence="2">Belongs to the G-protein coupled receptor 2 family. Mth subfamily.</text>
</comment>
<feature type="transmembrane region" description="Helical" evidence="10">
    <location>
        <begin position="424"/>
        <end position="445"/>
    </location>
</feature>
<feature type="transmembrane region" description="Helical" evidence="10">
    <location>
        <begin position="390"/>
        <end position="412"/>
    </location>
</feature>
<evidence type="ECO:0000256" key="11">
    <source>
        <dbReference type="SAM" id="SignalP"/>
    </source>
</evidence>
<evidence type="ECO:0000256" key="5">
    <source>
        <dbReference type="ARBA" id="ARBA00022989"/>
    </source>
</evidence>
<feature type="domain" description="G-protein coupled receptors family 2 profile 2" evidence="12">
    <location>
        <begin position="176"/>
        <end position="447"/>
    </location>
</feature>
<keyword evidence="14" id="KW-1185">Reference proteome</keyword>
<feature type="chain" id="PRO_5043046539" description="G-protein coupled receptors family 2 profile 2 domain-containing protein" evidence="11">
    <location>
        <begin position="23"/>
        <end position="502"/>
    </location>
</feature>
<evidence type="ECO:0000256" key="9">
    <source>
        <dbReference type="ARBA" id="ARBA00023224"/>
    </source>
</evidence>
<dbReference type="CDD" id="cd15039">
    <property type="entry name" value="7tmB3_Methuselah-like"/>
    <property type="match status" value="1"/>
</dbReference>
<dbReference type="PANTHER" id="PTHR47154">
    <property type="entry name" value="G-PROTEIN COUPLED RECEPTOR MTH-RELATED"/>
    <property type="match status" value="1"/>
</dbReference>
<keyword evidence="5 10" id="KW-1133">Transmembrane helix</keyword>
<keyword evidence="9" id="KW-0807">Transducer</keyword>
<name>A0AAN7V6H2_9COLE</name>
<feature type="transmembrane region" description="Helical" evidence="10">
    <location>
        <begin position="287"/>
        <end position="309"/>
    </location>
</feature>
<protein>
    <recommendedName>
        <fullName evidence="12">G-protein coupled receptors family 2 profile 2 domain-containing protein</fullName>
    </recommendedName>
</protein>
<reference evidence="13 14" key="1">
    <citation type="journal article" date="2024" name="Insects">
        <title>An Improved Chromosome-Level Genome Assembly of the Firefly Pyrocoelia pectoralis.</title>
        <authorList>
            <person name="Fu X."/>
            <person name="Meyer-Rochow V.B."/>
            <person name="Ballantyne L."/>
            <person name="Zhu X."/>
        </authorList>
    </citation>
    <scope>NUCLEOTIDE SEQUENCE [LARGE SCALE GENOMIC DNA]</scope>
    <source>
        <strain evidence="13">XCY_ONT2</strain>
    </source>
</reference>
<dbReference type="Gene3D" id="1.20.1070.10">
    <property type="entry name" value="Rhodopsin 7-helix transmembrane proteins"/>
    <property type="match status" value="1"/>
</dbReference>
<evidence type="ECO:0000256" key="6">
    <source>
        <dbReference type="ARBA" id="ARBA00023040"/>
    </source>
</evidence>
<evidence type="ECO:0000313" key="13">
    <source>
        <dbReference type="EMBL" id="KAK5639903.1"/>
    </source>
</evidence>
<feature type="transmembrane region" description="Helical" evidence="10">
    <location>
        <begin position="340"/>
        <end position="361"/>
    </location>
</feature>
<evidence type="ECO:0000259" key="12">
    <source>
        <dbReference type="PROSITE" id="PS50261"/>
    </source>
</evidence>
<comment type="caution">
    <text evidence="13">The sequence shown here is derived from an EMBL/GenBank/DDBJ whole genome shotgun (WGS) entry which is preliminary data.</text>
</comment>
<dbReference type="Pfam" id="PF00002">
    <property type="entry name" value="7tm_2"/>
    <property type="match status" value="1"/>
</dbReference>